<protein>
    <recommendedName>
        <fullName evidence="4">DUF2145 domain-containing protein</fullName>
    </recommendedName>
</protein>
<evidence type="ECO:0000313" key="2">
    <source>
        <dbReference type="EMBL" id="GLX82751.1"/>
    </source>
</evidence>
<keyword evidence="3" id="KW-1185">Reference proteome</keyword>
<dbReference type="Pfam" id="PF09916">
    <property type="entry name" value="DUF2145"/>
    <property type="match status" value="1"/>
</dbReference>
<reference evidence="2 3" key="1">
    <citation type="submission" date="2023-03" db="EMBL/GenBank/DDBJ databases">
        <title>Draft genome sequence of Thalassotalea eurytherma JCM 18482T.</title>
        <authorList>
            <person name="Sawabe T."/>
        </authorList>
    </citation>
    <scope>NUCLEOTIDE SEQUENCE [LARGE SCALE GENOMIC DNA]</scope>
    <source>
        <strain evidence="2 3">JCM 18482</strain>
    </source>
</reference>
<dbReference type="EMBL" id="BSSU01000010">
    <property type="protein sequence ID" value="GLX82751.1"/>
    <property type="molecule type" value="Genomic_DNA"/>
</dbReference>
<keyword evidence="1" id="KW-0732">Signal</keyword>
<dbReference type="Proteomes" id="UP001157133">
    <property type="component" value="Unassembled WGS sequence"/>
</dbReference>
<sequence>MKKLFVMAILCLMSTFAIAGSNQATETKFSPEVVADFAKRVEKYAAKNGARAFIIARVGQPQAKLPKGIEFTHTAIAIYSEITLANGDKAKGYAIHNLYQQAKDSSVSSLVTDYPVDFFWGVHELKAGIIIPTPELQDKIIDVIANGKNKTLHNANYSLVANPYNAKYQNCTEHTLDIINAAIYQTTDIRQLKANTQAYFEAQPVHVSRFKLSMGSLFSDSVSLKDHQGKVVTTSFGSIANYLEKYDLSSTKYIFKS</sequence>
<evidence type="ECO:0000313" key="3">
    <source>
        <dbReference type="Proteomes" id="UP001157133"/>
    </source>
</evidence>
<gene>
    <name evidence="2" type="ORF">theurythT_22030</name>
</gene>
<evidence type="ECO:0008006" key="4">
    <source>
        <dbReference type="Google" id="ProtNLM"/>
    </source>
</evidence>
<feature type="signal peptide" evidence="1">
    <location>
        <begin position="1"/>
        <end position="19"/>
    </location>
</feature>
<dbReference type="RefSeq" id="WP_284208125.1">
    <property type="nucleotide sequence ID" value="NZ_BSSU01000010.1"/>
</dbReference>
<evidence type="ECO:0000256" key="1">
    <source>
        <dbReference type="SAM" id="SignalP"/>
    </source>
</evidence>
<proteinExistence type="predicted"/>
<dbReference type="InterPro" id="IPR014547">
    <property type="entry name" value="UCP028477"/>
</dbReference>
<name>A0ABQ6H3K0_9GAMM</name>
<accession>A0ABQ6H3K0</accession>
<comment type="caution">
    <text evidence="2">The sequence shown here is derived from an EMBL/GenBank/DDBJ whole genome shotgun (WGS) entry which is preliminary data.</text>
</comment>
<feature type="chain" id="PRO_5047244075" description="DUF2145 domain-containing protein" evidence="1">
    <location>
        <begin position="20"/>
        <end position="257"/>
    </location>
</feature>
<organism evidence="2 3">
    <name type="scientific">Thalassotalea eurytherma</name>
    <dbReference type="NCBI Taxonomy" id="1144278"/>
    <lineage>
        <taxon>Bacteria</taxon>
        <taxon>Pseudomonadati</taxon>
        <taxon>Pseudomonadota</taxon>
        <taxon>Gammaproteobacteria</taxon>
        <taxon>Alteromonadales</taxon>
        <taxon>Colwelliaceae</taxon>
        <taxon>Thalassotalea</taxon>
    </lineage>
</organism>